<reference evidence="1 2" key="1">
    <citation type="submission" date="2020-12" db="EMBL/GenBank/DDBJ databases">
        <title>Chryseobacterium endoalhailicus sp. nov., isolated from seed of leguminous plant.</title>
        <authorList>
            <person name="Zhang X."/>
        </authorList>
    </citation>
    <scope>NUCLEOTIDE SEQUENCE [LARGE SCALE GENOMIC DNA]</scope>
    <source>
        <strain evidence="1 2">L7</strain>
    </source>
</reference>
<protein>
    <submittedName>
        <fullName evidence="1">Uncharacterized protein</fullName>
    </submittedName>
</protein>
<keyword evidence="2" id="KW-1185">Reference proteome</keyword>
<name>A0ABS1QCF8_9FLAO</name>
<evidence type="ECO:0000313" key="1">
    <source>
        <dbReference type="EMBL" id="MBL1220290.1"/>
    </source>
</evidence>
<dbReference type="EMBL" id="JAELVM010000001">
    <property type="protein sequence ID" value="MBL1220290.1"/>
    <property type="molecule type" value="Genomic_DNA"/>
</dbReference>
<sequence>MKDYIKYLLPYKQKFPIVNLTRRELVAFENLVVKYLNVRDLNELRDKFEGQAFMDNFLGKSIPIAALQKYLKFNLIDLEKINVARYNSKVSICGKTINIIMFDFNLPLIDINNDNPYIFIYSTEYSMLQICGFASAETVRENLKDVKEYGFGSKQTLKGKFYGFDGLVQFNNIIELEKLLLN</sequence>
<evidence type="ECO:0000313" key="2">
    <source>
        <dbReference type="Proteomes" id="UP000661696"/>
    </source>
</evidence>
<accession>A0ABS1QCF8</accession>
<proteinExistence type="predicted"/>
<comment type="caution">
    <text evidence="1">The sequence shown here is derived from an EMBL/GenBank/DDBJ whole genome shotgun (WGS) entry which is preliminary data.</text>
</comment>
<dbReference type="RefSeq" id="WP_202089617.1">
    <property type="nucleotide sequence ID" value="NZ_JAELVM010000001.1"/>
</dbReference>
<dbReference type="Proteomes" id="UP000661696">
    <property type="component" value="Unassembled WGS sequence"/>
</dbReference>
<gene>
    <name evidence="1" type="ORF">JET18_05540</name>
</gene>
<organism evidence="1 2">
    <name type="scientific">Chryseobacterium endalhagicum</name>
    <dbReference type="NCBI Taxonomy" id="2797638"/>
    <lineage>
        <taxon>Bacteria</taxon>
        <taxon>Pseudomonadati</taxon>
        <taxon>Bacteroidota</taxon>
        <taxon>Flavobacteriia</taxon>
        <taxon>Flavobacteriales</taxon>
        <taxon>Weeksellaceae</taxon>
        <taxon>Chryseobacterium group</taxon>
        <taxon>Chryseobacterium</taxon>
    </lineage>
</organism>